<proteinExistence type="predicted"/>
<dbReference type="RefSeq" id="WP_060893859.1">
    <property type="nucleotide sequence ID" value="NZ_JARAYT010000017.1"/>
</dbReference>
<dbReference type="Pfam" id="PF13468">
    <property type="entry name" value="Glyoxalase_3"/>
    <property type="match status" value="1"/>
</dbReference>
<feature type="compositionally biased region" description="Basic and acidic residues" evidence="1">
    <location>
        <begin position="126"/>
        <end position="145"/>
    </location>
</feature>
<gene>
    <name evidence="3" type="ORF">PV662_34885</name>
</gene>
<dbReference type="Gene3D" id="3.10.180.10">
    <property type="entry name" value="2,3-Dihydroxybiphenyl 1,2-Dioxygenase, domain 1"/>
    <property type="match status" value="1"/>
</dbReference>
<sequence>MTGDIHGIHHTGILTRDLDGLERTYASLGFTLSPRSRHLLGGRPGEAPVPGCTANRCALFGGSSIELLGIVDESAPGPWHTKAMADEYEGFQRIDLDIDDAVSTHRRLADAGWRTSGVLDLERDVDTEEGPRTVRARAVDPDPHSTPEGYAGIAQHLTRRYVHQPRHLSHPNGARGIGAVRIVADDAEFDAITNLYARILRTASRRDRPPRRAPYIRRLRACRSSGRRTPKRCCPANRSRPSRNWRP</sequence>
<evidence type="ECO:0000313" key="3">
    <source>
        <dbReference type="EMBL" id="MDX3704845.1"/>
    </source>
</evidence>
<name>A0ABU4NP34_9ACTN</name>
<evidence type="ECO:0000256" key="1">
    <source>
        <dbReference type="SAM" id="MobiDB-lite"/>
    </source>
</evidence>
<dbReference type="Proteomes" id="UP001271274">
    <property type="component" value="Unassembled WGS sequence"/>
</dbReference>
<feature type="domain" description="Glyoxalase-like" evidence="2">
    <location>
        <begin position="8"/>
        <end position="199"/>
    </location>
</feature>
<dbReference type="InterPro" id="IPR025870">
    <property type="entry name" value="Glyoxalase-like_dom"/>
</dbReference>
<feature type="region of interest" description="Disordered" evidence="1">
    <location>
        <begin position="224"/>
        <end position="247"/>
    </location>
</feature>
<dbReference type="InterPro" id="IPR029068">
    <property type="entry name" value="Glyas_Bleomycin-R_OHBP_Dase"/>
</dbReference>
<organism evidence="3 4">
    <name type="scientific">Streptomyces europaeiscabiei</name>
    <dbReference type="NCBI Taxonomy" id="146819"/>
    <lineage>
        <taxon>Bacteria</taxon>
        <taxon>Bacillati</taxon>
        <taxon>Actinomycetota</taxon>
        <taxon>Actinomycetes</taxon>
        <taxon>Kitasatosporales</taxon>
        <taxon>Streptomycetaceae</taxon>
        <taxon>Streptomyces</taxon>
    </lineage>
</organism>
<dbReference type="SUPFAM" id="SSF54593">
    <property type="entry name" value="Glyoxalase/Bleomycin resistance protein/Dihydroxybiphenyl dioxygenase"/>
    <property type="match status" value="1"/>
</dbReference>
<comment type="caution">
    <text evidence="3">The sequence shown here is derived from an EMBL/GenBank/DDBJ whole genome shotgun (WGS) entry which is preliminary data.</text>
</comment>
<evidence type="ECO:0000313" key="4">
    <source>
        <dbReference type="Proteomes" id="UP001271274"/>
    </source>
</evidence>
<evidence type="ECO:0000259" key="2">
    <source>
        <dbReference type="Pfam" id="PF13468"/>
    </source>
</evidence>
<keyword evidence="4" id="KW-1185">Reference proteome</keyword>
<dbReference type="EMBL" id="JARAYU010000016">
    <property type="protein sequence ID" value="MDX3704845.1"/>
    <property type="molecule type" value="Genomic_DNA"/>
</dbReference>
<protein>
    <submittedName>
        <fullName evidence="3">VOC family protein</fullName>
    </submittedName>
</protein>
<feature type="region of interest" description="Disordered" evidence="1">
    <location>
        <begin position="126"/>
        <end position="149"/>
    </location>
</feature>
<reference evidence="3 4" key="1">
    <citation type="journal article" date="2023" name="Microb. Genom.">
        <title>Mesoterricola silvestris gen. nov., sp. nov., Mesoterricola sediminis sp. nov., Geothrix oryzae sp. nov., Geothrix edaphica sp. nov., Geothrix rubra sp. nov., and Geothrix limicola sp. nov., six novel members of Acidobacteriota isolated from soils.</title>
        <authorList>
            <person name="Weisberg A.J."/>
            <person name="Pearce E."/>
            <person name="Kramer C.G."/>
            <person name="Chang J.H."/>
            <person name="Clarke C.R."/>
        </authorList>
    </citation>
    <scope>NUCLEOTIDE SEQUENCE [LARGE SCALE GENOMIC DNA]</scope>
    <source>
        <strain evidence="3 4">ID09-01A</strain>
    </source>
</reference>
<accession>A0ABU4NP34</accession>